<accession>A0AAD4QVI1</accession>
<organism evidence="2 3">
    <name type="scientific">Ditylenchus destructor</name>
    <dbReference type="NCBI Taxonomy" id="166010"/>
    <lineage>
        <taxon>Eukaryota</taxon>
        <taxon>Metazoa</taxon>
        <taxon>Ecdysozoa</taxon>
        <taxon>Nematoda</taxon>
        <taxon>Chromadorea</taxon>
        <taxon>Rhabditida</taxon>
        <taxon>Tylenchina</taxon>
        <taxon>Tylenchomorpha</taxon>
        <taxon>Sphaerularioidea</taxon>
        <taxon>Anguinidae</taxon>
        <taxon>Anguininae</taxon>
        <taxon>Ditylenchus</taxon>
    </lineage>
</organism>
<keyword evidence="3" id="KW-1185">Reference proteome</keyword>
<dbReference type="Proteomes" id="UP001201812">
    <property type="component" value="Unassembled WGS sequence"/>
</dbReference>
<keyword evidence="1" id="KW-0175">Coiled coil</keyword>
<reference evidence="2" key="1">
    <citation type="submission" date="2022-01" db="EMBL/GenBank/DDBJ databases">
        <title>Genome Sequence Resource for Two Populations of Ditylenchus destructor, the Migratory Endoparasitic Phytonematode.</title>
        <authorList>
            <person name="Zhang H."/>
            <person name="Lin R."/>
            <person name="Xie B."/>
        </authorList>
    </citation>
    <scope>NUCLEOTIDE SEQUENCE</scope>
    <source>
        <strain evidence="2">BazhouSP</strain>
    </source>
</reference>
<gene>
    <name evidence="2" type="ORF">DdX_21488</name>
</gene>
<name>A0AAD4QVI1_9BILA</name>
<evidence type="ECO:0000313" key="3">
    <source>
        <dbReference type="Proteomes" id="UP001201812"/>
    </source>
</evidence>
<dbReference type="EMBL" id="JAKKPZ010000835">
    <property type="protein sequence ID" value="KAI1692020.1"/>
    <property type="molecule type" value="Genomic_DNA"/>
</dbReference>
<proteinExistence type="predicted"/>
<dbReference type="AlphaFoldDB" id="A0AAD4QVI1"/>
<evidence type="ECO:0000256" key="1">
    <source>
        <dbReference type="SAM" id="Coils"/>
    </source>
</evidence>
<evidence type="ECO:0000313" key="2">
    <source>
        <dbReference type="EMBL" id="KAI1692020.1"/>
    </source>
</evidence>
<feature type="coiled-coil region" evidence="1">
    <location>
        <begin position="57"/>
        <end position="84"/>
    </location>
</feature>
<sequence length="99" mass="10899">MNRVNKSTPHDTADIIALNEARQCISMLSKPLALISDMIEVGALKVTISGIERLQKQKGLEMTVERLQSTLEEYKSEKGQTEDIAAMFGASVISDMTEV</sequence>
<protein>
    <submittedName>
        <fullName evidence="2">Uncharacterized protein</fullName>
    </submittedName>
</protein>
<comment type="caution">
    <text evidence="2">The sequence shown here is derived from an EMBL/GenBank/DDBJ whole genome shotgun (WGS) entry which is preliminary data.</text>
</comment>